<dbReference type="AlphaFoldDB" id="A0A9P9DXA7"/>
<comment type="caution">
    <text evidence="2">The sequence shown here is derived from an EMBL/GenBank/DDBJ whole genome shotgun (WGS) entry which is preliminary data.</text>
</comment>
<dbReference type="InterPro" id="IPR012942">
    <property type="entry name" value="SRR1-like"/>
</dbReference>
<dbReference type="Proteomes" id="UP000717696">
    <property type="component" value="Unassembled WGS sequence"/>
</dbReference>
<proteinExistence type="predicted"/>
<gene>
    <name evidence="2" type="ORF">B0J13DRAFT_483559</name>
</gene>
<reference evidence="2" key="1">
    <citation type="journal article" date="2021" name="Nat. Commun.">
        <title>Genetic determinants of endophytism in the Arabidopsis root mycobiome.</title>
        <authorList>
            <person name="Mesny F."/>
            <person name="Miyauchi S."/>
            <person name="Thiergart T."/>
            <person name="Pickel B."/>
            <person name="Atanasova L."/>
            <person name="Karlsson M."/>
            <person name="Huettel B."/>
            <person name="Barry K.W."/>
            <person name="Haridas S."/>
            <person name="Chen C."/>
            <person name="Bauer D."/>
            <person name="Andreopoulos W."/>
            <person name="Pangilinan J."/>
            <person name="LaButti K."/>
            <person name="Riley R."/>
            <person name="Lipzen A."/>
            <person name="Clum A."/>
            <person name="Drula E."/>
            <person name="Henrissat B."/>
            <person name="Kohler A."/>
            <person name="Grigoriev I.V."/>
            <person name="Martin F.M."/>
            <person name="Hacquard S."/>
        </authorList>
    </citation>
    <scope>NUCLEOTIDE SEQUENCE</scope>
    <source>
        <strain evidence="2">MPI-CAGE-AT-0021</strain>
    </source>
</reference>
<evidence type="ECO:0000313" key="3">
    <source>
        <dbReference type="Proteomes" id="UP000717696"/>
    </source>
</evidence>
<feature type="domain" description="SRR1-like" evidence="1">
    <location>
        <begin position="17"/>
        <end position="187"/>
    </location>
</feature>
<dbReference type="PANTHER" id="PTHR42080">
    <property type="entry name" value="SRR1 DOMAIN-CONTAINING PROTEIN"/>
    <property type="match status" value="1"/>
</dbReference>
<sequence>MVYEEAKHLFHQSALSETFEAMLRAKNRPRVNKAVSLGLGSLAPSKYQSRRLKQLVIFIAIASYLGLTSDGPTTGVPVYAQDPTFTRTDEEFLATLGIQVLKTPSIYDLGEAGRMIDGNSVVYSPILTIAAYTRLLPSPSEQSMESSGLDALPLLIGDDFNALKMKWEKRTTEYKIVEEVMKTMKARAFQRRAVGGEGFWEEVDNTFPMAVYWGQTGRGRVSEKGAQKQGAAVKSRKGKL</sequence>
<dbReference type="PANTHER" id="PTHR42080:SF1">
    <property type="entry name" value="SRR1-LIKE DOMAIN-CONTAINING PROTEIN"/>
    <property type="match status" value="1"/>
</dbReference>
<evidence type="ECO:0000259" key="1">
    <source>
        <dbReference type="Pfam" id="PF07985"/>
    </source>
</evidence>
<accession>A0A9P9DXA7</accession>
<protein>
    <recommendedName>
        <fullName evidence="1">SRR1-like domain-containing protein</fullName>
    </recommendedName>
</protein>
<dbReference type="Pfam" id="PF07985">
    <property type="entry name" value="SRR1"/>
    <property type="match status" value="1"/>
</dbReference>
<name>A0A9P9DXA7_9HYPO</name>
<dbReference type="OrthoDB" id="5318346at2759"/>
<evidence type="ECO:0000313" key="2">
    <source>
        <dbReference type="EMBL" id="KAH7128049.1"/>
    </source>
</evidence>
<organism evidence="2 3">
    <name type="scientific">Dactylonectria estremocensis</name>
    <dbReference type="NCBI Taxonomy" id="1079267"/>
    <lineage>
        <taxon>Eukaryota</taxon>
        <taxon>Fungi</taxon>
        <taxon>Dikarya</taxon>
        <taxon>Ascomycota</taxon>
        <taxon>Pezizomycotina</taxon>
        <taxon>Sordariomycetes</taxon>
        <taxon>Hypocreomycetidae</taxon>
        <taxon>Hypocreales</taxon>
        <taxon>Nectriaceae</taxon>
        <taxon>Dactylonectria</taxon>
    </lineage>
</organism>
<dbReference type="EMBL" id="JAGMUU010000022">
    <property type="protein sequence ID" value="KAH7128049.1"/>
    <property type="molecule type" value="Genomic_DNA"/>
</dbReference>
<keyword evidence="3" id="KW-1185">Reference proteome</keyword>